<dbReference type="InterPro" id="IPR036249">
    <property type="entry name" value="Thioredoxin-like_sf"/>
</dbReference>
<proteinExistence type="predicted"/>
<feature type="transmembrane region" description="Helical" evidence="1">
    <location>
        <begin position="183"/>
        <end position="211"/>
    </location>
</feature>
<sequence length="417" mass="46179">MKIITFTWLALGVFLLSIQLNTVLAEENSNNTNAPAVAISDSEPYVYMFGRDECGYCAAEKSYFEKEGIPFVYLNVAKDDKAAKLFNAITKKHDLSKVTPITVIGERVIVGFNGEKTTGKQIKEAIVLAMIGNIKTVEDHLAFAPKQSLSIEGTCSDIECDILAGSGFVFDLPFLGVVDLRTFSLITLSLILGLIDGINPCAMWVLITFLAILSQAGSRRKMIFLAGVFIIAEAVMYNLILNVWYKTWDFVALDQIVTPLVGFLALGGGAFFLYRWHKNHGLALVCDITSIDSQTKTINRFQKLVNEPITIMSIVAILVIAFSVNVIEFACSIGIPQAYTKILELNMLTFIERQWYILIYTISYMIDDFVVFALAIWGYSKLHAHGQKYAQYSLLVGGLLMLLLGAFLVLNPSALVI</sequence>
<evidence type="ECO:0000256" key="2">
    <source>
        <dbReference type="SAM" id="SignalP"/>
    </source>
</evidence>
<evidence type="ECO:0000256" key="1">
    <source>
        <dbReference type="SAM" id="Phobius"/>
    </source>
</evidence>
<organism evidence="4 5">
    <name type="scientific">Candidatus Kaiserbacteria bacterium CG_4_9_14_0_2_um_filter_41_32</name>
    <dbReference type="NCBI Taxonomy" id="1974601"/>
    <lineage>
        <taxon>Bacteria</taxon>
        <taxon>Candidatus Kaiseribacteriota</taxon>
    </lineage>
</organism>
<comment type="caution">
    <text evidence="4">The sequence shown here is derived from an EMBL/GenBank/DDBJ whole genome shotgun (WGS) entry which is preliminary data.</text>
</comment>
<keyword evidence="1" id="KW-0472">Membrane</keyword>
<feature type="chain" id="PRO_5014935130" evidence="2">
    <location>
        <begin position="26"/>
        <end position="417"/>
    </location>
</feature>
<protein>
    <submittedName>
        <fullName evidence="4">Glutaredoxin</fullName>
    </submittedName>
</protein>
<name>A0A2M8FE53_9BACT</name>
<keyword evidence="1" id="KW-1133">Transmembrane helix</keyword>
<keyword evidence="2" id="KW-0732">Signal</keyword>
<feature type="transmembrane region" description="Helical" evidence="1">
    <location>
        <begin position="389"/>
        <end position="410"/>
    </location>
</feature>
<dbReference type="CDD" id="cd02976">
    <property type="entry name" value="NrdH"/>
    <property type="match status" value="1"/>
</dbReference>
<dbReference type="Gene3D" id="3.40.30.10">
    <property type="entry name" value="Glutaredoxin"/>
    <property type="match status" value="1"/>
</dbReference>
<feature type="transmembrane region" description="Helical" evidence="1">
    <location>
        <begin position="355"/>
        <end position="377"/>
    </location>
</feature>
<dbReference type="InterPro" id="IPR002109">
    <property type="entry name" value="Glutaredoxin"/>
</dbReference>
<feature type="transmembrane region" description="Helical" evidence="1">
    <location>
        <begin position="223"/>
        <end position="244"/>
    </location>
</feature>
<feature type="transmembrane region" description="Helical" evidence="1">
    <location>
        <begin position="309"/>
        <end position="335"/>
    </location>
</feature>
<feature type="domain" description="Glutaredoxin" evidence="3">
    <location>
        <begin position="46"/>
        <end position="89"/>
    </location>
</feature>
<dbReference type="AlphaFoldDB" id="A0A2M8FE53"/>
<dbReference type="Pfam" id="PF00462">
    <property type="entry name" value="Glutaredoxin"/>
    <property type="match status" value="1"/>
</dbReference>
<evidence type="ECO:0000259" key="3">
    <source>
        <dbReference type="Pfam" id="PF00462"/>
    </source>
</evidence>
<feature type="signal peptide" evidence="2">
    <location>
        <begin position="1"/>
        <end position="25"/>
    </location>
</feature>
<feature type="transmembrane region" description="Helical" evidence="1">
    <location>
        <begin position="256"/>
        <end position="274"/>
    </location>
</feature>
<dbReference type="EMBL" id="PFRD01000120">
    <property type="protein sequence ID" value="PJC55875.1"/>
    <property type="molecule type" value="Genomic_DNA"/>
</dbReference>
<accession>A0A2M8FE53</accession>
<reference evidence="5" key="1">
    <citation type="submission" date="2017-09" db="EMBL/GenBank/DDBJ databases">
        <title>Depth-based differentiation of microbial function through sediment-hosted aquifers and enrichment of novel symbionts in the deep terrestrial subsurface.</title>
        <authorList>
            <person name="Probst A.J."/>
            <person name="Ladd B."/>
            <person name="Jarett J.K."/>
            <person name="Geller-Mcgrath D.E."/>
            <person name="Sieber C.M.K."/>
            <person name="Emerson J.B."/>
            <person name="Anantharaman K."/>
            <person name="Thomas B.C."/>
            <person name="Malmstrom R."/>
            <person name="Stieglmeier M."/>
            <person name="Klingl A."/>
            <person name="Woyke T."/>
            <person name="Ryan C.M."/>
            <person name="Banfield J.F."/>
        </authorList>
    </citation>
    <scope>NUCLEOTIDE SEQUENCE [LARGE SCALE GENOMIC DNA]</scope>
</reference>
<keyword evidence="1" id="KW-0812">Transmembrane</keyword>
<gene>
    <name evidence="4" type="ORF">CO026_03295</name>
</gene>
<dbReference type="SUPFAM" id="SSF52833">
    <property type="entry name" value="Thioredoxin-like"/>
    <property type="match status" value="1"/>
</dbReference>
<dbReference type="Proteomes" id="UP000230391">
    <property type="component" value="Unassembled WGS sequence"/>
</dbReference>
<evidence type="ECO:0000313" key="5">
    <source>
        <dbReference type="Proteomes" id="UP000230391"/>
    </source>
</evidence>
<evidence type="ECO:0000313" key="4">
    <source>
        <dbReference type="EMBL" id="PJC55875.1"/>
    </source>
</evidence>